<keyword evidence="10" id="KW-1185">Reference proteome</keyword>
<dbReference type="OrthoDB" id="3512640at2759"/>
<evidence type="ECO:0000256" key="5">
    <source>
        <dbReference type="ARBA" id="ARBA00022898"/>
    </source>
</evidence>
<evidence type="ECO:0000256" key="4">
    <source>
        <dbReference type="ARBA" id="ARBA00012085"/>
    </source>
</evidence>
<evidence type="ECO:0000256" key="7">
    <source>
        <dbReference type="ARBA" id="ARBA00029853"/>
    </source>
</evidence>
<dbReference type="Pfam" id="PF01053">
    <property type="entry name" value="Cys_Met_Meta_PP"/>
    <property type="match status" value="1"/>
</dbReference>
<evidence type="ECO:0000256" key="3">
    <source>
        <dbReference type="ARBA" id="ARBA00009077"/>
    </source>
</evidence>
<dbReference type="Gene3D" id="3.40.640.10">
    <property type="entry name" value="Type I PLP-dependent aspartate aminotransferase-like (Major domain)"/>
    <property type="match status" value="1"/>
</dbReference>
<dbReference type="InterPro" id="IPR000277">
    <property type="entry name" value="Cys/Met-Metab_PyrdxlP-dep_enz"/>
</dbReference>
<evidence type="ECO:0000256" key="8">
    <source>
        <dbReference type="RuleBase" id="RU362118"/>
    </source>
</evidence>
<dbReference type="PANTHER" id="PTHR11808:SF15">
    <property type="entry name" value="CYSTATHIONINE GAMMA-LYASE"/>
    <property type="match status" value="1"/>
</dbReference>
<dbReference type="GO" id="GO:0004123">
    <property type="term" value="F:cystathionine gamma-lyase activity"/>
    <property type="evidence" value="ECO:0007669"/>
    <property type="project" value="TreeGrafter"/>
</dbReference>
<organism evidence="9 10">
    <name type="scientific">Triparma retinervis</name>
    <dbReference type="NCBI Taxonomy" id="2557542"/>
    <lineage>
        <taxon>Eukaryota</taxon>
        <taxon>Sar</taxon>
        <taxon>Stramenopiles</taxon>
        <taxon>Ochrophyta</taxon>
        <taxon>Bolidophyceae</taxon>
        <taxon>Parmales</taxon>
        <taxon>Triparmaceae</taxon>
        <taxon>Triparma</taxon>
    </lineage>
</organism>
<name>A0A9W7CBK5_9STRA</name>
<dbReference type="GO" id="GO:0019343">
    <property type="term" value="P:cysteine biosynthetic process via cystathionine"/>
    <property type="evidence" value="ECO:0007669"/>
    <property type="project" value="TreeGrafter"/>
</dbReference>
<comment type="caution">
    <text evidence="9">The sequence shown here is derived from an EMBL/GenBank/DDBJ whole genome shotgun (WGS) entry which is preliminary data.</text>
</comment>
<dbReference type="InterPro" id="IPR015424">
    <property type="entry name" value="PyrdxlP-dep_Trfase"/>
</dbReference>
<dbReference type="AlphaFoldDB" id="A0A9W7CBK5"/>
<dbReference type="Gene3D" id="3.90.1150.10">
    <property type="entry name" value="Aspartate Aminotransferase, domain 1"/>
    <property type="match status" value="1"/>
</dbReference>
<gene>
    <name evidence="9" type="ORF">TrRE_jg6392</name>
</gene>
<evidence type="ECO:0000313" key="10">
    <source>
        <dbReference type="Proteomes" id="UP001165082"/>
    </source>
</evidence>
<dbReference type="GO" id="GO:0005737">
    <property type="term" value="C:cytoplasm"/>
    <property type="evidence" value="ECO:0007669"/>
    <property type="project" value="TreeGrafter"/>
</dbReference>
<evidence type="ECO:0000313" key="9">
    <source>
        <dbReference type="EMBL" id="GMI05322.1"/>
    </source>
</evidence>
<dbReference type="InterPro" id="IPR015422">
    <property type="entry name" value="PyrdxlP-dep_Trfase_small"/>
</dbReference>
<reference evidence="9" key="1">
    <citation type="submission" date="2022-07" db="EMBL/GenBank/DDBJ databases">
        <title>Genome analysis of Parmales, a sister group of diatoms, reveals the evolutionary specialization of diatoms from phago-mixotrophs to photoautotrophs.</title>
        <authorList>
            <person name="Ban H."/>
            <person name="Sato S."/>
            <person name="Yoshikawa S."/>
            <person name="Kazumasa Y."/>
            <person name="Nakamura Y."/>
            <person name="Ichinomiya M."/>
            <person name="Saitoh K."/>
            <person name="Sato N."/>
            <person name="Blanc-Mathieu R."/>
            <person name="Endo H."/>
            <person name="Kuwata A."/>
            <person name="Ogata H."/>
        </authorList>
    </citation>
    <scope>NUCLEOTIDE SEQUENCE</scope>
</reference>
<dbReference type="InterPro" id="IPR015421">
    <property type="entry name" value="PyrdxlP-dep_Trfase_major"/>
</dbReference>
<accession>A0A9W7CBK5</accession>
<comment type="similarity">
    <text evidence="3 8">Belongs to the trans-sulfuration enzymes family.</text>
</comment>
<keyword evidence="6" id="KW-0028">Amino-acid biosynthesis</keyword>
<dbReference type="GO" id="GO:0019346">
    <property type="term" value="P:transsulfuration"/>
    <property type="evidence" value="ECO:0007669"/>
    <property type="project" value="InterPro"/>
</dbReference>
<sequence length="289" mass="31405">MKREVHYVDLHSPSSVGIIEEMLALSSISSPPSHFIVFTEILTNPLLSVLDPQPLINLCSRNPNLTLIVDNTLTSPCICRPLEWGGVSMVVESITKYINGHSDVIMGSVTTLSPALSSALRRIQNTQGAVPSPFDCYLVLRGMKTLDLRMRRQSQTAARIASVLEASTGDAIERVNYPTLTSQPPPPSISNFVNLDVGWGGVVSFELNPRLETGEFCAGLKVFKTAESLGAVESLVEVPFEMMGFPSEEKAREKGVNPKLIRLSVGIEGVDDLLQDVTQALNALKKKTS</sequence>
<comment type="cofactor">
    <cofactor evidence="1 8">
        <name>pyridoxal 5'-phosphate</name>
        <dbReference type="ChEBI" id="CHEBI:597326"/>
    </cofactor>
</comment>
<evidence type="ECO:0000256" key="1">
    <source>
        <dbReference type="ARBA" id="ARBA00001933"/>
    </source>
</evidence>
<evidence type="ECO:0000256" key="2">
    <source>
        <dbReference type="ARBA" id="ARBA00005038"/>
    </source>
</evidence>
<dbReference type="EMBL" id="BRXZ01000110">
    <property type="protein sequence ID" value="GMI05322.1"/>
    <property type="molecule type" value="Genomic_DNA"/>
</dbReference>
<keyword evidence="6" id="KW-0198">Cysteine biosynthesis</keyword>
<dbReference type="GO" id="GO:0030170">
    <property type="term" value="F:pyridoxal phosphate binding"/>
    <property type="evidence" value="ECO:0007669"/>
    <property type="project" value="InterPro"/>
</dbReference>
<evidence type="ECO:0000256" key="6">
    <source>
        <dbReference type="ARBA" id="ARBA00023192"/>
    </source>
</evidence>
<protein>
    <recommendedName>
        <fullName evidence="4">cystathionine gamma-lyase</fullName>
        <ecNumber evidence="4">4.4.1.1</ecNumber>
    </recommendedName>
    <alternativeName>
        <fullName evidence="7">Gamma-cystathionase</fullName>
    </alternativeName>
</protein>
<comment type="pathway">
    <text evidence="2">Amino-acid biosynthesis; L-cysteine biosynthesis; L-cysteine from L-homocysteine and L-serine: step 2/2.</text>
</comment>
<keyword evidence="5 8" id="KW-0663">Pyridoxal phosphate</keyword>
<dbReference type="SUPFAM" id="SSF53383">
    <property type="entry name" value="PLP-dependent transferases"/>
    <property type="match status" value="1"/>
</dbReference>
<dbReference type="Proteomes" id="UP001165082">
    <property type="component" value="Unassembled WGS sequence"/>
</dbReference>
<dbReference type="PANTHER" id="PTHR11808">
    <property type="entry name" value="TRANS-SULFURATION ENZYME FAMILY MEMBER"/>
    <property type="match status" value="1"/>
</dbReference>
<proteinExistence type="inferred from homology"/>
<dbReference type="EC" id="4.4.1.1" evidence="4"/>